<dbReference type="RefSeq" id="WP_024980692.1">
    <property type="nucleotide sequence ID" value="NZ_CBCRUM010000001.1"/>
</dbReference>
<dbReference type="Proteomes" id="UP000182961">
    <property type="component" value="Unassembled WGS sequence"/>
</dbReference>
<keyword evidence="1" id="KW-0472">Membrane</keyword>
<dbReference type="EMBL" id="FOUT01000001">
    <property type="protein sequence ID" value="SFM50349.1"/>
    <property type="molecule type" value="Genomic_DNA"/>
</dbReference>
<feature type="transmembrane region" description="Helical" evidence="1">
    <location>
        <begin position="7"/>
        <end position="27"/>
    </location>
</feature>
<accession>A0A1I4RDQ4</accession>
<proteinExistence type="predicted"/>
<reference evidence="3" key="1">
    <citation type="submission" date="2016-10" db="EMBL/GenBank/DDBJ databases">
        <authorList>
            <person name="Varghese N."/>
            <person name="Submissions S."/>
        </authorList>
    </citation>
    <scope>NUCLEOTIDE SEQUENCE [LARGE SCALE GENOMIC DNA]</scope>
    <source>
        <strain evidence="3">DSM 4002</strain>
    </source>
</reference>
<dbReference type="AlphaFoldDB" id="A0A1I4RDQ4"/>
<feature type="transmembrane region" description="Helical" evidence="1">
    <location>
        <begin position="88"/>
        <end position="115"/>
    </location>
</feature>
<protein>
    <submittedName>
        <fullName evidence="2">Uncharacterized protein</fullName>
    </submittedName>
</protein>
<gene>
    <name evidence="2" type="ORF">SAMN05444143_101317</name>
</gene>
<evidence type="ECO:0000313" key="3">
    <source>
        <dbReference type="Proteomes" id="UP000182961"/>
    </source>
</evidence>
<feature type="transmembrane region" description="Helical" evidence="1">
    <location>
        <begin position="47"/>
        <end position="67"/>
    </location>
</feature>
<sequence>MKVKTFWIILIKILGLSLFFSLLTVVPQFFSTLQVTLDERDENLLEMFLFLFFILLIYLLITRLFVFKPEWLIEKLKLEKNLEEKIDLNIKASTILNISIAVIGGLMLAGSIPMFCSTLFEFFRQDVLFIEFENSKWIVAYFLKSLIGYLLFTNSKSVTKFIFKQADETD</sequence>
<keyword evidence="1" id="KW-0812">Transmembrane</keyword>
<name>A0A1I4RDQ4_9FLAO</name>
<evidence type="ECO:0000256" key="1">
    <source>
        <dbReference type="SAM" id="Phobius"/>
    </source>
</evidence>
<organism evidence="2 3">
    <name type="scientific">Flavobacterium succinicans</name>
    <dbReference type="NCBI Taxonomy" id="29536"/>
    <lineage>
        <taxon>Bacteria</taxon>
        <taxon>Pseudomonadati</taxon>
        <taxon>Bacteroidota</taxon>
        <taxon>Flavobacteriia</taxon>
        <taxon>Flavobacteriales</taxon>
        <taxon>Flavobacteriaceae</taxon>
        <taxon>Flavobacterium</taxon>
    </lineage>
</organism>
<keyword evidence="1" id="KW-1133">Transmembrane helix</keyword>
<feature type="transmembrane region" description="Helical" evidence="1">
    <location>
        <begin position="135"/>
        <end position="152"/>
    </location>
</feature>
<keyword evidence="3" id="KW-1185">Reference proteome</keyword>
<evidence type="ECO:0000313" key="2">
    <source>
        <dbReference type="EMBL" id="SFM50349.1"/>
    </source>
</evidence>